<comment type="similarity">
    <text evidence="1">Belongs to the glycosyltransferase 2 family. WaaE/KdtX subfamily.</text>
</comment>
<dbReference type="STRING" id="1229726.GRFL_1938"/>
<dbReference type="SUPFAM" id="SSF53448">
    <property type="entry name" value="Nucleotide-diphospho-sugar transferases"/>
    <property type="match status" value="1"/>
</dbReference>
<dbReference type="Proteomes" id="UP000186230">
    <property type="component" value="Chromosome"/>
</dbReference>
<dbReference type="OrthoDB" id="9815923at2"/>
<dbReference type="Gene3D" id="3.90.550.10">
    <property type="entry name" value="Spore Coat Polysaccharide Biosynthesis Protein SpsA, Chain A"/>
    <property type="match status" value="1"/>
</dbReference>
<dbReference type="Pfam" id="PF00535">
    <property type="entry name" value="Glycos_transf_2"/>
    <property type="match status" value="1"/>
</dbReference>
<dbReference type="KEGG" id="gfl:GRFL_1938"/>
<dbReference type="PANTHER" id="PTHR43630">
    <property type="entry name" value="POLY-BETA-1,6-N-ACETYL-D-GLUCOSAMINE SYNTHASE"/>
    <property type="match status" value="1"/>
</dbReference>
<organism evidence="2 3">
    <name type="scientific">Christiangramia flava JLT2011</name>
    <dbReference type="NCBI Taxonomy" id="1229726"/>
    <lineage>
        <taxon>Bacteria</taxon>
        <taxon>Pseudomonadati</taxon>
        <taxon>Bacteroidota</taxon>
        <taxon>Flavobacteriia</taxon>
        <taxon>Flavobacteriales</taxon>
        <taxon>Flavobacteriaceae</taxon>
        <taxon>Christiangramia</taxon>
    </lineage>
</organism>
<gene>
    <name evidence="2" type="ORF">GRFL_1938</name>
</gene>
<dbReference type="AlphaFoldDB" id="A0A1L7I6C8"/>
<evidence type="ECO:0000256" key="1">
    <source>
        <dbReference type="ARBA" id="ARBA00038494"/>
    </source>
</evidence>
<accession>A0A1L7I6C8</accession>
<dbReference type="PANTHER" id="PTHR43630:SF2">
    <property type="entry name" value="GLYCOSYLTRANSFERASE"/>
    <property type="match status" value="1"/>
</dbReference>
<dbReference type="RefSeq" id="WP_083644404.1">
    <property type="nucleotide sequence ID" value="NZ_AMRU01000012.1"/>
</dbReference>
<evidence type="ECO:0000313" key="3">
    <source>
        <dbReference type="Proteomes" id="UP000186230"/>
    </source>
</evidence>
<reference evidence="2 3" key="1">
    <citation type="submission" date="2016-07" db="EMBL/GenBank/DDBJ databases">
        <title>Multi-omics approach to identify versatile polysaccharide utilization systems of a marine flavobacterium Gramella flava.</title>
        <authorList>
            <person name="Tang K."/>
        </authorList>
    </citation>
    <scope>NUCLEOTIDE SEQUENCE [LARGE SCALE GENOMIC DNA]</scope>
    <source>
        <strain evidence="2 3">JLT2011</strain>
    </source>
</reference>
<protein>
    <submittedName>
        <fullName evidence="2">Glycosyl transferase, family 2</fullName>
    </submittedName>
</protein>
<sequence>MRSSISVIILTFNEEKHLKRCIKSLKGIADEIIVVDSYSSDNTVQIAKDMGAKVYQNSWVNYATQFNWALKNCEISSEWVWRIDADEYIEPLGFSISNYLAKLSPEITGLYIKRKVVFLEKPLMYGGWYPVWHLKIWRHGSGKCEARWMDEHIILDSGKTERIDIVQVDENLNDLTWWTAKHNSYATREMIDLLDTKYEIFSKNELKPNFFGTTEQKKRWLKLRYLNLPLFLRPFVYFIYRYFFKLGFLDGKQGFVWHLLQGFWYRFLVDAKIFELNLKFKNDRKAIIDFIKTTYNI</sequence>
<dbReference type="EMBL" id="CP016359">
    <property type="protein sequence ID" value="APU68662.1"/>
    <property type="molecule type" value="Genomic_DNA"/>
</dbReference>
<dbReference type="InterPro" id="IPR001173">
    <property type="entry name" value="Glyco_trans_2-like"/>
</dbReference>
<dbReference type="CDD" id="cd02511">
    <property type="entry name" value="Beta4Glucosyltransferase"/>
    <property type="match status" value="1"/>
</dbReference>
<name>A0A1L7I6C8_9FLAO</name>
<dbReference type="InterPro" id="IPR029044">
    <property type="entry name" value="Nucleotide-diphossugar_trans"/>
</dbReference>
<proteinExistence type="inferred from homology"/>
<keyword evidence="3" id="KW-1185">Reference proteome</keyword>
<keyword evidence="2" id="KW-0808">Transferase</keyword>
<dbReference type="GO" id="GO:0016740">
    <property type="term" value="F:transferase activity"/>
    <property type="evidence" value="ECO:0007669"/>
    <property type="project" value="UniProtKB-KW"/>
</dbReference>
<evidence type="ECO:0000313" key="2">
    <source>
        <dbReference type="EMBL" id="APU68662.1"/>
    </source>
</evidence>